<accession>A0A2R2MLK1</accession>
<name>A0A2R2MLK1_LINAN</name>
<feature type="region of interest" description="Disordered" evidence="1">
    <location>
        <begin position="328"/>
        <end position="352"/>
    </location>
</feature>
<dbReference type="OrthoDB" id="5584001at2759"/>
<evidence type="ECO:0000313" key="3">
    <source>
        <dbReference type="Proteomes" id="UP000085678"/>
    </source>
</evidence>
<sequence length="519" mass="58380">MVKRKSSDSHEGESDNFVPLPVQLFFWRQTSPFIRAKMGKLCDASCVSFERVLVQNILHGLSPSLCEAMQKIPRWRLVQAAFPHVLTCCAAVLAKRKQSYPDAKFGQSETKLLYTLHWVVLDAASECEDNDPHESGSSTASLIQSQLHDLSAIQLFVYLFAPLVCSVHEQDFQTLKLERGLMLWEPLWECRQPDIPCFLTPVKPKRTILKAVRQKENRIKSNIADIYLGNGEGPSTPEDMFLGFPSAASTSGMAAIAQTPEGPPLAPLASISEIYTESISDGSAVFIQNICEICRSPSVSRDGMSPTCNCSRRVSDDVFLRPQLRQSLSVPESSEYTQEEDQGQEHEHEEEQNVADDILLATYFDVAVLQCLFCPRWDEDGIFWALGYMHKRLLDICDELARHANVRRRSQSLPVPDIKVLDPPTLTLPTTLLGKLEEMPTAAAAAATETDQEFLKHANFHLDSMNSCQHKREYQQPNKKRCEEGHIGHHGLHLGHHHPPHPHHPHPHHPHPPPPDLHQ</sequence>
<feature type="region of interest" description="Disordered" evidence="1">
    <location>
        <begin position="470"/>
        <end position="519"/>
    </location>
</feature>
<dbReference type="GO" id="GO:0030424">
    <property type="term" value="C:axon"/>
    <property type="evidence" value="ECO:0007669"/>
    <property type="project" value="TreeGrafter"/>
</dbReference>
<keyword evidence="3" id="KW-1185">Reference proteome</keyword>
<evidence type="ECO:0000313" key="4">
    <source>
        <dbReference type="RefSeq" id="XP_023931098.1"/>
    </source>
</evidence>
<gene>
    <name evidence="4" type="primary">LOC112041743</name>
</gene>
<feature type="compositionally biased region" description="Basic and acidic residues" evidence="1">
    <location>
        <begin position="470"/>
        <end position="487"/>
    </location>
</feature>
<dbReference type="Pfam" id="PF15778">
    <property type="entry name" value="UNC80_N"/>
    <property type="match status" value="1"/>
</dbReference>
<feature type="compositionally biased region" description="Basic residues" evidence="1">
    <location>
        <begin position="488"/>
        <end position="511"/>
    </location>
</feature>
<dbReference type="GO" id="GO:0034703">
    <property type="term" value="C:cation channel complex"/>
    <property type="evidence" value="ECO:0007669"/>
    <property type="project" value="TreeGrafter"/>
</dbReference>
<evidence type="ECO:0000256" key="1">
    <source>
        <dbReference type="SAM" id="MobiDB-lite"/>
    </source>
</evidence>
<dbReference type="AlphaFoldDB" id="A0A2R2MLK1"/>
<feature type="domain" description="Cation channel complex component UNC80 N-terminal" evidence="2">
    <location>
        <begin position="18"/>
        <end position="205"/>
    </location>
</feature>
<feature type="non-terminal residue" evidence="4">
    <location>
        <position position="519"/>
    </location>
</feature>
<dbReference type="PANTHER" id="PTHR31781:SF1">
    <property type="entry name" value="PROTEIN UNC-80 HOMOLOG"/>
    <property type="match status" value="1"/>
</dbReference>
<organism evidence="3 4">
    <name type="scientific">Lingula anatina</name>
    <name type="common">Brachiopod</name>
    <name type="synonym">Lingula unguis</name>
    <dbReference type="NCBI Taxonomy" id="7574"/>
    <lineage>
        <taxon>Eukaryota</taxon>
        <taxon>Metazoa</taxon>
        <taxon>Spiralia</taxon>
        <taxon>Lophotrochozoa</taxon>
        <taxon>Brachiopoda</taxon>
        <taxon>Linguliformea</taxon>
        <taxon>Lingulata</taxon>
        <taxon>Lingulida</taxon>
        <taxon>Linguloidea</taxon>
        <taxon>Lingulidae</taxon>
        <taxon>Lingula</taxon>
    </lineage>
</organism>
<dbReference type="GO" id="GO:0055080">
    <property type="term" value="P:monoatomic cation homeostasis"/>
    <property type="evidence" value="ECO:0007669"/>
    <property type="project" value="TreeGrafter"/>
</dbReference>
<dbReference type="PANTHER" id="PTHR31781">
    <property type="entry name" value="UNC80"/>
    <property type="match status" value="1"/>
</dbReference>
<dbReference type="GO" id="GO:0005261">
    <property type="term" value="F:monoatomic cation channel activity"/>
    <property type="evidence" value="ECO:0007669"/>
    <property type="project" value="TreeGrafter"/>
</dbReference>
<proteinExistence type="predicted"/>
<dbReference type="InterPro" id="IPR031542">
    <property type="entry name" value="UNC80_N"/>
</dbReference>
<dbReference type="GeneID" id="112041743"/>
<dbReference type="STRING" id="7574.A0A2R2MLK1"/>
<dbReference type="RefSeq" id="XP_023931098.1">
    <property type="nucleotide sequence ID" value="XM_024075330.1"/>
</dbReference>
<evidence type="ECO:0000259" key="2">
    <source>
        <dbReference type="Pfam" id="PF15778"/>
    </source>
</evidence>
<dbReference type="Proteomes" id="UP000085678">
    <property type="component" value="Unplaced"/>
</dbReference>
<protein>
    <submittedName>
        <fullName evidence="4">Protein unc-80-like</fullName>
    </submittedName>
</protein>
<dbReference type="InParanoid" id="A0A2R2MLK1"/>
<reference evidence="4" key="1">
    <citation type="submission" date="2025-08" db="UniProtKB">
        <authorList>
            <consortium name="RefSeq"/>
        </authorList>
    </citation>
    <scope>IDENTIFICATION</scope>
    <source>
        <tissue evidence="4">Gonads</tissue>
    </source>
</reference>
<dbReference type="KEGG" id="lak:112041743"/>